<dbReference type="InterPro" id="IPR000528">
    <property type="entry name" value="Plant_nsLTP"/>
</dbReference>
<dbReference type="InterPro" id="IPR036312">
    <property type="entry name" value="Bifun_inhib/LTP/seed_sf"/>
</dbReference>
<dbReference type="EnsemblPlants" id="AUR62017473-RA">
    <property type="protein sequence ID" value="AUR62017473-RA:cds"/>
    <property type="gene ID" value="AUR62017473"/>
</dbReference>
<reference evidence="11" key="1">
    <citation type="journal article" date="2017" name="Nature">
        <title>The genome of Chenopodium quinoa.</title>
        <authorList>
            <person name="Jarvis D.E."/>
            <person name="Ho Y.S."/>
            <person name="Lightfoot D.J."/>
            <person name="Schmoeckel S.M."/>
            <person name="Li B."/>
            <person name="Borm T.J.A."/>
            <person name="Ohyanagi H."/>
            <person name="Mineta K."/>
            <person name="Michell C.T."/>
            <person name="Saber N."/>
            <person name="Kharbatia N.M."/>
            <person name="Rupper R.R."/>
            <person name="Sharp A.R."/>
            <person name="Dally N."/>
            <person name="Boughton B.A."/>
            <person name="Woo Y.H."/>
            <person name="Gao G."/>
            <person name="Schijlen E.G.W.M."/>
            <person name="Guo X."/>
            <person name="Momin A.A."/>
            <person name="Negrao S."/>
            <person name="Al-Babili S."/>
            <person name="Gehring C."/>
            <person name="Roessner U."/>
            <person name="Jung C."/>
            <person name="Murphy K."/>
            <person name="Arold S.T."/>
            <person name="Gojobori T."/>
            <person name="van der Linden C.G."/>
            <person name="van Loo E.N."/>
            <person name="Jellen E.N."/>
            <person name="Maughan P.J."/>
            <person name="Tester M."/>
        </authorList>
    </citation>
    <scope>NUCLEOTIDE SEQUENCE [LARGE SCALE GENOMIC DNA]</scope>
    <source>
        <strain evidence="11">cv. PI 614886</strain>
    </source>
</reference>
<keyword evidence="6" id="KW-1015">Disulfide bond</keyword>
<evidence type="ECO:0000256" key="4">
    <source>
        <dbReference type="ARBA" id="ARBA00022622"/>
    </source>
</evidence>
<evidence type="ECO:0000313" key="12">
    <source>
        <dbReference type="Proteomes" id="UP000596660"/>
    </source>
</evidence>
<organism evidence="11 12">
    <name type="scientific">Chenopodium quinoa</name>
    <name type="common">Quinoa</name>
    <dbReference type="NCBI Taxonomy" id="63459"/>
    <lineage>
        <taxon>Eukaryota</taxon>
        <taxon>Viridiplantae</taxon>
        <taxon>Streptophyta</taxon>
        <taxon>Embryophyta</taxon>
        <taxon>Tracheophyta</taxon>
        <taxon>Spermatophyta</taxon>
        <taxon>Magnoliopsida</taxon>
        <taxon>eudicotyledons</taxon>
        <taxon>Gunneridae</taxon>
        <taxon>Pentapetalae</taxon>
        <taxon>Caryophyllales</taxon>
        <taxon>Chenopodiaceae</taxon>
        <taxon>Chenopodioideae</taxon>
        <taxon>Atripliceae</taxon>
        <taxon>Chenopodium</taxon>
    </lineage>
</organism>
<sequence length="160" mass="17199">MEHKASPLVFLVVLVILASNIPSLTAQGGSSCVNSLTPCMNYLNSTRGPPRSCCDPLKEVIQTNQQCLCSMISTQGTFQAQLLGINISQVEMLPERCGLRVNPIACLKGVSGSRNSVQNSAINSFPSFIPSEQTHNSDDVMVAGAANQLWWLRLQFDGSG</sequence>
<dbReference type="AlphaFoldDB" id="A0A803LR94"/>
<proteinExistence type="inferred from homology"/>
<evidence type="ECO:0000256" key="7">
    <source>
        <dbReference type="ARBA" id="ARBA00023180"/>
    </source>
</evidence>
<accession>A0A803LR94</accession>
<dbReference type="CDD" id="cd00010">
    <property type="entry name" value="AAI_LTSS"/>
    <property type="match status" value="1"/>
</dbReference>
<dbReference type="GO" id="GO:0098552">
    <property type="term" value="C:side of membrane"/>
    <property type="evidence" value="ECO:0007669"/>
    <property type="project" value="UniProtKB-KW"/>
</dbReference>
<dbReference type="OMA" id="MEIVRFT"/>
<dbReference type="SUPFAM" id="SSF47699">
    <property type="entry name" value="Bifunctional inhibitor/lipid-transfer protein/seed storage 2S albumin"/>
    <property type="match status" value="1"/>
</dbReference>
<evidence type="ECO:0000256" key="5">
    <source>
        <dbReference type="ARBA" id="ARBA00022729"/>
    </source>
</evidence>
<dbReference type="SMART" id="SM00499">
    <property type="entry name" value="AAI"/>
    <property type="match status" value="1"/>
</dbReference>
<dbReference type="Gramene" id="AUR62017473-RA">
    <property type="protein sequence ID" value="AUR62017473-RA:cds"/>
    <property type="gene ID" value="AUR62017473"/>
</dbReference>
<keyword evidence="3" id="KW-1003">Cell membrane</keyword>
<evidence type="ECO:0000256" key="1">
    <source>
        <dbReference type="ARBA" id="ARBA00004609"/>
    </source>
</evidence>
<dbReference type="InterPro" id="IPR016140">
    <property type="entry name" value="Bifunc_inhib/LTP/seed_store"/>
</dbReference>
<comment type="subcellular location">
    <subcellularLocation>
        <location evidence="1">Cell membrane</location>
        <topology evidence="1">Lipid-anchor</topology>
        <topology evidence="1">GPI-anchor</topology>
    </subcellularLocation>
</comment>
<dbReference type="Pfam" id="PF14368">
    <property type="entry name" value="LTP_2"/>
    <property type="match status" value="1"/>
</dbReference>
<feature type="signal peptide" evidence="9">
    <location>
        <begin position="1"/>
        <end position="26"/>
    </location>
</feature>
<dbReference type="PROSITE" id="PS51257">
    <property type="entry name" value="PROKAR_LIPOPROTEIN"/>
    <property type="match status" value="1"/>
</dbReference>
<evidence type="ECO:0000256" key="2">
    <source>
        <dbReference type="ARBA" id="ARBA00009748"/>
    </source>
</evidence>
<keyword evidence="12" id="KW-1185">Reference proteome</keyword>
<name>A0A803LR94_CHEQI</name>
<comment type="similarity">
    <text evidence="2">Belongs to the plant LTP family.</text>
</comment>
<evidence type="ECO:0000256" key="3">
    <source>
        <dbReference type="ARBA" id="ARBA00022475"/>
    </source>
</evidence>
<keyword evidence="7" id="KW-0325">Glycoprotein</keyword>
<dbReference type="GO" id="GO:0008289">
    <property type="term" value="F:lipid binding"/>
    <property type="evidence" value="ECO:0007669"/>
    <property type="project" value="InterPro"/>
</dbReference>
<feature type="domain" description="Bifunctional inhibitor/plant lipid transfer protein/seed storage helical" evidence="10">
    <location>
        <begin position="32"/>
        <end position="106"/>
    </location>
</feature>
<keyword evidence="5 9" id="KW-0732">Signal</keyword>
<keyword evidence="8" id="KW-0449">Lipoprotein</keyword>
<protein>
    <recommendedName>
        <fullName evidence="10">Bifunctional inhibitor/plant lipid transfer protein/seed storage helical domain-containing protein</fullName>
    </recommendedName>
</protein>
<dbReference type="InterPro" id="IPR043325">
    <property type="entry name" value="LTSS"/>
</dbReference>
<evidence type="ECO:0000259" key="10">
    <source>
        <dbReference type="SMART" id="SM00499"/>
    </source>
</evidence>
<dbReference type="GO" id="GO:0005886">
    <property type="term" value="C:plasma membrane"/>
    <property type="evidence" value="ECO:0007669"/>
    <property type="project" value="UniProtKB-SubCell"/>
</dbReference>
<dbReference type="GO" id="GO:0006869">
    <property type="term" value="P:lipid transport"/>
    <property type="evidence" value="ECO:0007669"/>
    <property type="project" value="InterPro"/>
</dbReference>
<evidence type="ECO:0000256" key="8">
    <source>
        <dbReference type="ARBA" id="ARBA00023288"/>
    </source>
</evidence>
<evidence type="ECO:0000256" key="6">
    <source>
        <dbReference type="ARBA" id="ARBA00023157"/>
    </source>
</evidence>
<feature type="chain" id="PRO_5031153077" description="Bifunctional inhibitor/plant lipid transfer protein/seed storage helical domain-containing protein" evidence="9">
    <location>
        <begin position="27"/>
        <end position="160"/>
    </location>
</feature>
<dbReference type="PRINTS" id="PR00382">
    <property type="entry name" value="LIPIDTRNSFER"/>
</dbReference>
<evidence type="ECO:0000256" key="9">
    <source>
        <dbReference type="SAM" id="SignalP"/>
    </source>
</evidence>
<dbReference type="Proteomes" id="UP000596660">
    <property type="component" value="Unplaced"/>
</dbReference>
<keyword evidence="4" id="KW-0336">GPI-anchor</keyword>
<evidence type="ECO:0000313" key="11">
    <source>
        <dbReference type="EnsemblPlants" id="AUR62017473-RA:cds"/>
    </source>
</evidence>
<reference evidence="11" key="2">
    <citation type="submission" date="2021-03" db="UniProtKB">
        <authorList>
            <consortium name="EnsemblPlants"/>
        </authorList>
    </citation>
    <scope>IDENTIFICATION</scope>
</reference>
<dbReference type="PANTHER" id="PTHR33044">
    <property type="entry name" value="BIFUNCTIONAL INHIBITOR/LIPID-TRANSFER PROTEIN/SEED STORAGE 2S ALBUMIN SUPERFAMILY PROTEIN-RELATED"/>
    <property type="match status" value="1"/>
</dbReference>
<keyword evidence="4" id="KW-0472">Membrane</keyword>
<dbReference type="Gene3D" id="1.10.110.10">
    <property type="entry name" value="Plant lipid-transfer and hydrophobic proteins"/>
    <property type="match status" value="1"/>
</dbReference>